<reference evidence="1" key="1">
    <citation type="submission" date="2022-11" db="EMBL/GenBank/DDBJ databases">
        <title>Lacrimispora xylanolytica sy1, complete genome.</title>
        <authorList>
            <person name="Choi S."/>
        </authorList>
    </citation>
    <scope>NUCLEOTIDE SEQUENCE</scope>
    <source>
        <strain evidence="1">Sy1</strain>
    </source>
</reference>
<dbReference type="RefSeq" id="WP_268114375.1">
    <property type="nucleotide sequence ID" value="NZ_CP113524.1"/>
</dbReference>
<proteinExistence type="predicted"/>
<evidence type="ECO:0000313" key="2">
    <source>
        <dbReference type="Proteomes" id="UP001163115"/>
    </source>
</evidence>
<sequence length="136" mass="15223">MNRIITLFIISLIGSFALTGCNWNKASKVSNKEKYFEATVLSVTLNSLLVEPAEGTTERNSADKIEISTSNIDDEDSLLYLSKAAIGDKIRIGYMDDIKESYPAKINEVFHISLIESEQSTQWARIPMVLIDGKLY</sequence>
<accession>A0ABY7AAS4</accession>
<organism evidence="1 2">
    <name type="scientific">Lacrimispora xylanolytica</name>
    <dbReference type="NCBI Taxonomy" id="29375"/>
    <lineage>
        <taxon>Bacteria</taxon>
        <taxon>Bacillati</taxon>
        <taxon>Bacillota</taxon>
        <taxon>Clostridia</taxon>
        <taxon>Lachnospirales</taxon>
        <taxon>Lachnospiraceae</taxon>
        <taxon>Lacrimispora</taxon>
    </lineage>
</organism>
<keyword evidence="2" id="KW-1185">Reference proteome</keyword>
<name>A0ABY7AAS4_9FIRM</name>
<dbReference type="Proteomes" id="UP001163115">
    <property type="component" value="Chromosome"/>
</dbReference>
<evidence type="ECO:0000313" key="1">
    <source>
        <dbReference type="EMBL" id="WAJ22632.1"/>
    </source>
</evidence>
<evidence type="ECO:0008006" key="3">
    <source>
        <dbReference type="Google" id="ProtNLM"/>
    </source>
</evidence>
<dbReference type="EMBL" id="CP113524">
    <property type="protein sequence ID" value="WAJ22632.1"/>
    <property type="molecule type" value="Genomic_DNA"/>
</dbReference>
<dbReference type="PROSITE" id="PS51257">
    <property type="entry name" value="PROKAR_LIPOPROTEIN"/>
    <property type="match status" value="1"/>
</dbReference>
<gene>
    <name evidence="1" type="ORF">OW255_13770</name>
</gene>
<protein>
    <recommendedName>
        <fullName evidence="3">Lipoprotein</fullName>
    </recommendedName>
</protein>